<organism evidence="2 3">
    <name type="scientific">Phytophthora rubi</name>
    <dbReference type="NCBI Taxonomy" id="129364"/>
    <lineage>
        <taxon>Eukaryota</taxon>
        <taxon>Sar</taxon>
        <taxon>Stramenopiles</taxon>
        <taxon>Oomycota</taxon>
        <taxon>Peronosporomycetes</taxon>
        <taxon>Peronosporales</taxon>
        <taxon>Peronosporaceae</taxon>
        <taxon>Phytophthora</taxon>
    </lineage>
</organism>
<feature type="compositionally biased region" description="Polar residues" evidence="1">
    <location>
        <begin position="59"/>
        <end position="86"/>
    </location>
</feature>
<dbReference type="EMBL" id="QXFV01000360">
    <property type="protein sequence ID" value="KAE9039953.1"/>
    <property type="molecule type" value="Genomic_DNA"/>
</dbReference>
<protein>
    <submittedName>
        <fullName evidence="2">Uncharacterized protein</fullName>
    </submittedName>
</protein>
<reference evidence="2 3" key="1">
    <citation type="submission" date="2018-09" db="EMBL/GenBank/DDBJ databases">
        <title>Genomic investigation of the strawberry pathogen Phytophthora fragariae indicates pathogenicity is determined by transcriptional variation in three key races.</title>
        <authorList>
            <person name="Adams T.M."/>
            <person name="Armitage A.D."/>
            <person name="Sobczyk M.K."/>
            <person name="Bates H.J."/>
            <person name="Dunwell J.M."/>
            <person name="Nellist C.F."/>
            <person name="Harrison R.J."/>
        </authorList>
    </citation>
    <scope>NUCLEOTIDE SEQUENCE [LARGE SCALE GENOMIC DNA]</scope>
    <source>
        <strain evidence="2 3">SCRP249</strain>
    </source>
</reference>
<proteinExistence type="predicted"/>
<dbReference type="AlphaFoldDB" id="A0A6A3NF90"/>
<evidence type="ECO:0000313" key="2">
    <source>
        <dbReference type="EMBL" id="KAE9039953.1"/>
    </source>
</evidence>
<feature type="compositionally biased region" description="Basic and acidic residues" evidence="1">
    <location>
        <begin position="163"/>
        <end position="178"/>
    </location>
</feature>
<gene>
    <name evidence="2" type="ORF">PR001_g7294</name>
</gene>
<name>A0A6A3NF90_9STRA</name>
<sequence>MRADTESKTEEDELPTETAKREAETAARAATAVNPAATPSATAIPMSKTAVTYGWDAATNPTAPQPRTTTKSRTSERNTQSLTQWPRTRLARKQEEAAAASRATDTDVGLSVTTVLPQDGDGCYDSGPTQQAVATKPATCQATPSTRTNVDTKASAVTIDPLNDPHDKVPGDTKKTNDGTKGVYNAEATVKSPFAMNHETGIETMMTTADADATLPLRRRQATE</sequence>
<feature type="compositionally biased region" description="Polar residues" evidence="1">
    <location>
        <begin position="135"/>
        <end position="152"/>
    </location>
</feature>
<evidence type="ECO:0000256" key="1">
    <source>
        <dbReference type="SAM" id="MobiDB-lite"/>
    </source>
</evidence>
<evidence type="ECO:0000313" key="3">
    <source>
        <dbReference type="Proteomes" id="UP000429607"/>
    </source>
</evidence>
<accession>A0A6A3NF90</accession>
<feature type="compositionally biased region" description="Low complexity" evidence="1">
    <location>
        <begin position="26"/>
        <end position="43"/>
    </location>
</feature>
<dbReference type="Proteomes" id="UP000429607">
    <property type="component" value="Unassembled WGS sequence"/>
</dbReference>
<feature type="region of interest" description="Disordered" evidence="1">
    <location>
        <begin position="1"/>
        <end position="108"/>
    </location>
</feature>
<feature type="region of interest" description="Disordered" evidence="1">
    <location>
        <begin position="135"/>
        <end position="182"/>
    </location>
</feature>
<comment type="caution">
    <text evidence="2">The sequence shown here is derived from an EMBL/GenBank/DDBJ whole genome shotgun (WGS) entry which is preliminary data.</text>
</comment>